<dbReference type="EMBL" id="JAANIT010000286">
    <property type="protein sequence ID" value="KAG1549432.1"/>
    <property type="molecule type" value="Genomic_DNA"/>
</dbReference>
<proteinExistence type="predicted"/>
<dbReference type="Proteomes" id="UP000717996">
    <property type="component" value="Unassembled WGS sequence"/>
</dbReference>
<reference evidence="3" key="1">
    <citation type="journal article" date="2020" name="Microb. Genom.">
        <title>Genetic diversity of clinical and environmental Mucorales isolates obtained from an investigation of mucormycosis cases among solid organ transplant recipients.</title>
        <authorList>
            <person name="Nguyen M.H."/>
            <person name="Kaul D."/>
            <person name="Muto C."/>
            <person name="Cheng S.J."/>
            <person name="Richter R.A."/>
            <person name="Bruno V.M."/>
            <person name="Liu G."/>
            <person name="Beyhan S."/>
            <person name="Sundermann A.J."/>
            <person name="Mounaud S."/>
            <person name="Pasculle A.W."/>
            <person name="Nierman W.C."/>
            <person name="Driscoll E."/>
            <person name="Cumbie R."/>
            <person name="Clancy C.J."/>
            <person name="Dupont C.L."/>
        </authorList>
    </citation>
    <scope>NUCLEOTIDE SEQUENCE</scope>
    <source>
        <strain evidence="3">GL16</strain>
    </source>
</reference>
<dbReference type="OrthoDB" id="2265438at2759"/>
<dbReference type="OMA" id="THQTNTI"/>
<feature type="transmembrane region" description="Helical" evidence="2">
    <location>
        <begin position="68"/>
        <end position="90"/>
    </location>
</feature>
<feature type="transmembrane region" description="Helical" evidence="2">
    <location>
        <begin position="124"/>
        <end position="143"/>
    </location>
</feature>
<feature type="transmembrane region" description="Helical" evidence="2">
    <location>
        <begin position="26"/>
        <end position="48"/>
    </location>
</feature>
<protein>
    <submittedName>
        <fullName evidence="3">Uncharacterized protein</fullName>
    </submittedName>
</protein>
<feature type="compositionally biased region" description="Polar residues" evidence="1">
    <location>
        <begin position="274"/>
        <end position="297"/>
    </location>
</feature>
<name>A0A9P7CEK6_RHIOR</name>
<evidence type="ECO:0000256" key="1">
    <source>
        <dbReference type="SAM" id="MobiDB-lite"/>
    </source>
</evidence>
<evidence type="ECO:0000256" key="2">
    <source>
        <dbReference type="SAM" id="Phobius"/>
    </source>
</evidence>
<keyword evidence="2" id="KW-0472">Membrane</keyword>
<feature type="region of interest" description="Disordered" evidence="1">
    <location>
        <begin position="242"/>
        <end position="327"/>
    </location>
</feature>
<feature type="compositionally biased region" description="Low complexity" evidence="1">
    <location>
        <begin position="298"/>
        <end position="327"/>
    </location>
</feature>
<dbReference type="AlphaFoldDB" id="A0A9P7CEK6"/>
<organism evidence="3 4">
    <name type="scientific">Rhizopus oryzae</name>
    <name type="common">Mucormycosis agent</name>
    <name type="synonym">Rhizopus arrhizus var. delemar</name>
    <dbReference type="NCBI Taxonomy" id="64495"/>
    <lineage>
        <taxon>Eukaryota</taxon>
        <taxon>Fungi</taxon>
        <taxon>Fungi incertae sedis</taxon>
        <taxon>Mucoromycota</taxon>
        <taxon>Mucoromycotina</taxon>
        <taxon>Mucoromycetes</taxon>
        <taxon>Mucorales</taxon>
        <taxon>Mucorineae</taxon>
        <taxon>Rhizopodaceae</taxon>
        <taxon>Rhizopus</taxon>
    </lineage>
</organism>
<feature type="compositionally biased region" description="Low complexity" evidence="1">
    <location>
        <begin position="245"/>
        <end position="266"/>
    </location>
</feature>
<accession>A0A9P7CEK6</accession>
<evidence type="ECO:0000313" key="3">
    <source>
        <dbReference type="EMBL" id="KAG1549432.1"/>
    </source>
</evidence>
<feature type="transmembrane region" description="Helical" evidence="2">
    <location>
        <begin position="527"/>
        <end position="549"/>
    </location>
</feature>
<keyword evidence="2" id="KW-1133">Transmembrane helix</keyword>
<sequence>MSDPAAKEHNAEEEHQSYKPAYEFRFYFQLHLLWALAIISIFLGQAWWLIPLPGDSLLPRYRTYPASILKGIFEGLVPLLVARSLVVALIKVFTNGVYPDSVIKFRSTGGVEAIYSGLRYRSGLRYLAIASLIPIAFLIGNLLQAEFQSSTTVFYHLQDGSSNMEAAQCQHSTPAQYDLASKAFSSGLISNSLSDASSILDNFNQPNIPNFGVSLITSKFTPISNISVQAPNHSILARRHHNLCDNDGSSNPSGSQSSTTQSSSTTALVPMPTNGKQNSKFGSSVPTPTSVEEQSANSPTVTPSSQQTTDANPSASSAVTSATFSDSSNNNINSASASGIQQSTNNAVTSSWTHDGSNLTTICVDNNPITNFTAQMQYLKTLAPITINNTNINGTVTLYILRYSSANNDEAIIIISNPPEYYKAGFYVSAQTTNYTCFSGNSTRECDRNSAVTFDANNRVVADALAQAMRSNAGLYGTSGMITDVLSGHYNNDTKLADALFVNPLCSDLSFYPTTGHILYPYTRATWTILAIIWAILLIIIWAIGAYLIGYTIDVFCHLTQCGNLIPQIINNSTIFVDNEQGTPIRQEMFLNWEEVELLANRPVVDDDHNHGYTVTTEEL</sequence>
<evidence type="ECO:0000313" key="4">
    <source>
        <dbReference type="Proteomes" id="UP000717996"/>
    </source>
</evidence>
<gene>
    <name evidence="3" type="ORF">G6F51_003062</name>
</gene>
<keyword evidence="2" id="KW-0812">Transmembrane</keyword>
<comment type="caution">
    <text evidence="3">The sequence shown here is derived from an EMBL/GenBank/DDBJ whole genome shotgun (WGS) entry which is preliminary data.</text>
</comment>